<dbReference type="InterPro" id="IPR036388">
    <property type="entry name" value="WH-like_DNA-bd_sf"/>
</dbReference>
<dbReference type="AlphaFoldDB" id="A0A2P6MJR1"/>
<organism evidence="5 6">
    <name type="scientific">Alkalicoccus urumqiensis</name>
    <name type="common">Bacillus urumqiensis</name>
    <dbReference type="NCBI Taxonomy" id="1548213"/>
    <lineage>
        <taxon>Bacteria</taxon>
        <taxon>Bacillati</taxon>
        <taxon>Bacillota</taxon>
        <taxon>Bacilli</taxon>
        <taxon>Bacillales</taxon>
        <taxon>Bacillaceae</taxon>
        <taxon>Alkalicoccus</taxon>
    </lineage>
</organism>
<reference evidence="5 6" key="1">
    <citation type="submission" date="2018-03" db="EMBL/GenBank/DDBJ databases">
        <title>Bacillus urumqiensis sp. nov., a moderately haloalkaliphilic bacterium isolated from a salt lake.</title>
        <authorList>
            <person name="Zhao B."/>
            <person name="Liao Z."/>
        </authorList>
    </citation>
    <scope>NUCLEOTIDE SEQUENCE [LARGE SCALE GENOMIC DNA]</scope>
    <source>
        <strain evidence="5 6">BZ-SZ-XJ18</strain>
    </source>
</reference>
<evidence type="ECO:0000313" key="6">
    <source>
        <dbReference type="Proteomes" id="UP000243650"/>
    </source>
</evidence>
<dbReference type="Pfam" id="PF00392">
    <property type="entry name" value="GntR"/>
    <property type="match status" value="1"/>
</dbReference>
<evidence type="ECO:0000256" key="1">
    <source>
        <dbReference type="ARBA" id="ARBA00023015"/>
    </source>
</evidence>
<keyword evidence="3" id="KW-0804">Transcription</keyword>
<dbReference type="RefSeq" id="WP_105958156.1">
    <property type="nucleotide sequence ID" value="NZ_PVNS01000003.1"/>
</dbReference>
<keyword evidence="6" id="KW-1185">Reference proteome</keyword>
<dbReference type="PANTHER" id="PTHR43537">
    <property type="entry name" value="TRANSCRIPTIONAL REGULATOR, GNTR FAMILY"/>
    <property type="match status" value="1"/>
</dbReference>
<dbReference type="Gene3D" id="1.20.120.530">
    <property type="entry name" value="GntR ligand-binding domain-like"/>
    <property type="match status" value="1"/>
</dbReference>
<gene>
    <name evidence="5" type="ORF">C6I21_04030</name>
</gene>
<dbReference type="SUPFAM" id="SSF46785">
    <property type="entry name" value="Winged helix' DNA-binding domain"/>
    <property type="match status" value="1"/>
</dbReference>
<comment type="caution">
    <text evidence="5">The sequence shown here is derived from an EMBL/GenBank/DDBJ whole genome shotgun (WGS) entry which is preliminary data.</text>
</comment>
<dbReference type="PROSITE" id="PS50949">
    <property type="entry name" value="HTH_GNTR"/>
    <property type="match status" value="1"/>
</dbReference>
<dbReference type="PANTHER" id="PTHR43537:SF24">
    <property type="entry name" value="GLUCONATE OPERON TRANSCRIPTIONAL REPRESSOR"/>
    <property type="match status" value="1"/>
</dbReference>
<dbReference type="GO" id="GO:0003700">
    <property type="term" value="F:DNA-binding transcription factor activity"/>
    <property type="evidence" value="ECO:0007669"/>
    <property type="project" value="InterPro"/>
</dbReference>
<dbReference type="PRINTS" id="PR00035">
    <property type="entry name" value="HTHGNTR"/>
</dbReference>
<dbReference type="InterPro" id="IPR036390">
    <property type="entry name" value="WH_DNA-bd_sf"/>
</dbReference>
<dbReference type="InterPro" id="IPR000524">
    <property type="entry name" value="Tscrpt_reg_HTH_GntR"/>
</dbReference>
<dbReference type="SUPFAM" id="SSF48008">
    <property type="entry name" value="GntR ligand-binding domain-like"/>
    <property type="match status" value="1"/>
</dbReference>
<dbReference type="GO" id="GO:0003677">
    <property type="term" value="F:DNA binding"/>
    <property type="evidence" value="ECO:0007669"/>
    <property type="project" value="UniProtKB-KW"/>
</dbReference>
<evidence type="ECO:0000313" key="5">
    <source>
        <dbReference type="EMBL" id="PRO66519.1"/>
    </source>
</evidence>
<proteinExistence type="predicted"/>
<evidence type="ECO:0000256" key="3">
    <source>
        <dbReference type="ARBA" id="ARBA00023163"/>
    </source>
</evidence>
<dbReference type="EMBL" id="PVNS01000003">
    <property type="protein sequence ID" value="PRO66519.1"/>
    <property type="molecule type" value="Genomic_DNA"/>
</dbReference>
<feature type="domain" description="HTH gntR-type" evidence="4">
    <location>
        <begin position="11"/>
        <end position="77"/>
    </location>
</feature>
<dbReference type="Proteomes" id="UP000243650">
    <property type="component" value="Unassembled WGS sequence"/>
</dbReference>
<protein>
    <submittedName>
        <fullName evidence="5">GntR family transcriptional regulator</fullName>
    </submittedName>
</protein>
<dbReference type="Pfam" id="PF07729">
    <property type="entry name" value="FCD"/>
    <property type="match status" value="1"/>
</dbReference>
<keyword evidence="1" id="KW-0805">Transcription regulation</keyword>
<dbReference type="SMART" id="SM00895">
    <property type="entry name" value="FCD"/>
    <property type="match status" value="1"/>
</dbReference>
<sequence>MEFPVTRVAPGSKGEQAAAQLRYEIIAGIRGPGEVLSENSIASACGVSRSPAREALRILKAEGLVSLERLGAVVSGMTETDVEELNDIRLLAERFAVERCAEKGDPSLLASLSYHIEQMRLALNRLDGVAFAFEDMAFHEAIIHASGHHRLRTVWEGMRRLILTAMIIATVRRFEEESGFEAYLMQTHVDIYEALRRQDAEAVSDCLQDHFADTRRAVEKSVSTTTKPGGDADD</sequence>
<evidence type="ECO:0000256" key="2">
    <source>
        <dbReference type="ARBA" id="ARBA00023125"/>
    </source>
</evidence>
<keyword evidence="2" id="KW-0238">DNA-binding</keyword>
<evidence type="ECO:0000259" key="4">
    <source>
        <dbReference type="PROSITE" id="PS50949"/>
    </source>
</evidence>
<dbReference type="OrthoDB" id="368257at2"/>
<dbReference type="InterPro" id="IPR011711">
    <property type="entry name" value="GntR_C"/>
</dbReference>
<dbReference type="InterPro" id="IPR008920">
    <property type="entry name" value="TF_FadR/GntR_C"/>
</dbReference>
<dbReference type="SMART" id="SM00345">
    <property type="entry name" value="HTH_GNTR"/>
    <property type="match status" value="1"/>
</dbReference>
<dbReference type="Gene3D" id="1.10.10.10">
    <property type="entry name" value="Winged helix-like DNA-binding domain superfamily/Winged helix DNA-binding domain"/>
    <property type="match status" value="1"/>
</dbReference>
<accession>A0A2P6MJR1</accession>
<name>A0A2P6MJR1_ALKUR</name>